<dbReference type="Proteomes" id="UP000001197">
    <property type="component" value="Chromosome 5"/>
</dbReference>
<dbReference type="KEGG" id="pan:PODANSg1414"/>
<feature type="compositionally biased region" description="Polar residues" evidence="1">
    <location>
        <begin position="17"/>
        <end position="42"/>
    </location>
</feature>
<dbReference type="EMBL" id="FO904940">
    <property type="protein sequence ID" value="CDP29246.1"/>
    <property type="molecule type" value="Genomic_DNA"/>
</dbReference>
<reference evidence="4" key="3">
    <citation type="journal article" date="2014" name="Genetics">
        <title>Maintaining two mating types: Structure of the mating type locus and its role in heterokaryosis in Podospora anserina.</title>
        <authorList>
            <person name="Grognet P."/>
            <person name="Bidard F."/>
            <person name="Kuchly C."/>
            <person name="Tong L.C.H."/>
            <person name="Coppin E."/>
            <person name="Benkhali J.A."/>
            <person name="Couloux A."/>
            <person name="Wincker P."/>
            <person name="Debuchy R."/>
            <person name="Silar P."/>
        </authorList>
    </citation>
    <scope>GENOME REANNOTATION</scope>
    <source>
        <strain evidence="4">S / ATCC MYA-4624 / DSM 980 / FGSC 10383</strain>
    </source>
</reference>
<organism evidence="2">
    <name type="scientific">Podospora anserina (strain S / ATCC MYA-4624 / DSM 980 / FGSC 10383)</name>
    <name type="common">Pleurage anserina</name>
    <dbReference type="NCBI Taxonomy" id="515849"/>
    <lineage>
        <taxon>Eukaryota</taxon>
        <taxon>Fungi</taxon>
        <taxon>Dikarya</taxon>
        <taxon>Ascomycota</taxon>
        <taxon>Pezizomycotina</taxon>
        <taxon>Sordariomycetes</taxon>
        <taxon>Sordariomycetidae</taxon>
        <taxon>Sordariales</taxon>
        <taxon>Podosporaceae</taxon>
        <taxon>Podospora</taxon>
        <taxon>Podospora anserina</taxon>
    </lineage>
</organism>
<feature type="region of interest" description="Disordered" evidence="1">
    <location>
        <begin position="70"/>
        <end position="99"/>
    </location>
</feature>
<dbReference type="EMBL" id="CU633459">
    <property type="protein sequence ID" value="CAP62174.1"/>
    <property type="molecule type" value="Genomic_DNA"/>
</dbReference>
<evidence type="ECO:0000313" key="3">
    <source>
        <dbReference type="EMBL" id="CDP29246.1"/>
    </source>
</evidence>
<dbReference type="AlphaFoldDB" id="B2AFF5"/>
<feature type="region of interest" description="Disordered" evidence="1">
    <location>
        <begin position="1"/>
        <end position="42"/>
    </location>
</feature>
<proteinExistence type="predicted"/>
<evidence type="ECO:0000256" key="1">
    <source>
        <dbReference type="SAM" id="MobiDB-lite"/>
    </source>
</evidence>
<dbReference type="GeneID" id="6188517"/>
<accession>B2AFF5</accession>
<dbReference type="VEuPathDB" id="FungiDB:PODANS_5_12890"/>
<name>B2AFF5_PODAN</name>
<dbReference type="HOGENOM" id="CLU_1402973_0_0_1"/>
<evidence type="ECO:0000313" key="2">
    <source>
        <dbReference type="EMBL" id="CAP62174.1"/>
    </source>
</evidence>
<gene>
    <name evidence="2" type="ORF">PODANS_5_12890</name>
</gene>
<reference evidence="2" key="2">
    <citation type="submission" date="2008-07" db="EMBL/GenBank/DDBJ databases">
        <authorList>
            <person name="Genoscope - CEA"/>
        </authorList>
    </citation>
    <scope>NUCLEOTIDE SEQUENCE</scope>
    <source>
        <strain evidence="2">S mat+</strain>
    </source>
</reference>
<reference evidence="3" key="4">
    <citation type="submission" date="2015-04" db="EMBL/GenBank/DDBJ databases">
        <title>Maintaining two mating types: Structure of the mating type locus and its role in heterokaryosis in Podospora anserina.</title>
        <authorList>
            <person name="Grognet P."/>
            <person name="Bidard F."/>
            <person name="Kuchly C."/>
            <person name="Chan Ho Tong L."/>
            <person name="Coppin E."/>
            <person name="Ait Benkhali J."/>
            <person name="Couloux A."/>
            <person name="Wincker P."/>
            <person name="Debuchy R."/>
            <person name="Silar P."/>
        </authorList>
    </citation>
    <scope>NUCLEOTIDE SEQUENCE</scope>
</reference>
<dbReference type="RefSeq" id="XP_001904394.1">
    <property type="nucleotide sequence ID" value="XM_001904359.1"/>
</dbReference>
<reference evidence="2 4" key="1">
    <citation type="journal article" date="2008" name="Genome Biol.">
        <title>The genome sequence of the model ascomycete fungus Podospora anserina.</title>
        <authorList>
            <person name="Espagne E."/>
            <person name="Lespinet O."/>
            <person name="Malagnac F."/>
            <person name="Da Silva C."/>
            <person name="Jaillon O."/>
            <person name="Porcel B.M."/>
            <person name="Couloux A."/>
            <person name="Aury J.-M."/>
            <person name="Segurens B."/>
            <person name="Poulain J."/>
            <person name="Anthouard V."/>
            <person name="Grossetete S."/>
            <person name="Khalili H."/>
            <person name="Coppin E."/>
            <person name="Dequard-Chablat M."/>
            <person name="Picard M."/>
            <person name="Contamine V."/>
            <person name="Arnaise S."/>
            <person name="Bourdais A."/>
            <person name="Berteaux-Lecellier V."/>
            <person name="Gautheret D."/>
            <person name="de Vries R.P."/>
            <person name="Battaglia E."/>
            <person name="Coutinho P.M."/>
            <person name="Danchin E.G.J."/>
            <person name="Henrissat B."/>
            <person name="El Khoury R."/>
            <person name="Sainsard-Chanet A."/>
            <person name="Boivin A."/>
            <person name="Pinan-Lucarre B."/>
            <person name="Sellem C.H."/>
            <person name="Debuchy R."/>
            <person name="Wincker P."/>
            <person name="Weissenbach J."/>
            <person name="Silar P."/>
        </authorList>
    </citation>
    <scope>NUCLEOTIDE SEQUENCE [LARGE SCALE GENOMIC DNA]</scope>
    <source>
        <strain evidence="4">S / ATCC MYA-4624 / DSM 980 / FGSC 10383</strain>
        <strain evidence="2">S mat+</strain>
    </source>
</reference>
<keyword evidence="4" id="KW-1185">Reference proteome</keyword>
<evidence type="ECO:0000313" key="4">
    <source>
        <dbReference type="Proteomes" id="UP000001197"/>
    </source>
</evidence>
<sequence length="194" mass="22013">MEGTTDLWSHAHCGTDLSRSSGSHNSFHNIQNNTSPTVHKSTGISNNVFHSLQGLQNHPLLSYSSQDHLLMPRHNTPRHSHYGPQYHRTNQGGNRRTSRSYDEQCYRYRHYPSASSRPCRASLDYHCSVLGHVSKYAQVGTKPTATSIQTHDHIRFERSDCGNYHWLLGFYGLLSELCAKVMPFTTGGDMLGYY</sequence>
<protein>
    <submittedName>
        <fullName evidence="2">Podospora anserina S mat+ genomic DNA chromosome 5, supercontig 3</fullName>
    </submittedName>
</protein>